<name>A0A1H8I6N2_9BACI</name>
<dbReference type="AlphaFoldDB" id="A0A1H8I6N2"/>
<dbReference type="PANTHER" id="PTHR20992:SF9">
    <property type="entry name" value="AT15442P-RELATED"/>
    <property type="match status" value="1"/>
</dbReference>
<reference evidence="3" key="1">
    <citation type="submission" date="2016-10" db="EMBL/GenBank/DDBJ databases">
        <authorList>
            <person name="Varghese N."/>
            <person name="Submissions S."/>
        </authorList>
    </citation>
    <scope>NUCLEOTIDE SEQUENCE [LARGE SCALE GENOMIC DNA]</scope>
    <source>
        <strain evidence="3">B48,IBRC-M 10115,DSM 25386,CECT 8001</strain>
    </source>
</reference>
<dbReference type="EMBL" id="FOBW01000016">
    <property type="protein sequence ID" value="SEN64323.1"/>
    <property type="molecule type" value="Genomic_DNA"/>
</dbReference>
<feature type="transmembrane region" description="Helical" evidence="1">
    <location>
        <begin position="273"/>
        <end position="293"/>
    </location>
</feature>
<keyword evidence="1" id="KW-0812">Transmembrane</keyword>
<keyword evidence="3" id="KW-1185">Reference proteome</keyword>
<organism evidence="2 3">
    <name type="scientific">Mesobacillus persicus</name>
    <dbReference type="NCBI Taxonomy" id="930146"/>
    <lineage>
        <taxon>Bacteria</taxon>
        <taxon>Bacillati</taxon>
        <taxon>Bacillota</taxon>
        <taxon>Bacilli</taxon>
        <taxon>Bacillales</taxon>
        <taxon>Bacillaceae</taxon>
        <taxon>Mesobacillus</taxon>
    </lineage>
</organism>
<evidence type="ECO:0000313" key="3">
    <source>
        <dbReference type="Proteomes" id="UP000198553"/>
    </source>
</evidence>
<protein>
    <submittedName>
        <fullName evidence="2">TIGR00341 family protein</fullName>
    </submittedName>
</protein>
<sequence>MDLQLVEAYIPNKHFEKVTESLQKYPIVSFWVSRESDDRKLIRILVETKNTEEILDYLENVTNVADGFEVLLLPVRSYLTRLTDEEKELIKQEEKEDAKKIQRASRHELLGSIEKSSRITLNFTLLVILSAIVVTIGFIKDSEAVIIGAMVIAPMLGPVISIAFSSILGDFSLLRHSSLTLFYGIVIVIGIAIVMTFFLPIPIENDEFASRTHVNISDIVLALASGTAGALSIISRLSGALVGVMVAVALLPPTVVLGMTIGEGLWQEAYGSALLLMGNINSVILAAIIVFSISGIRPVKWKDVDRAKTSRKLSIVFVSVTVLLLITAILFSQHVDLI</sequence>
<feature type="transmembrane region" description="Helical" evidence="1">
    <location>
        <begin position="119"/>
        <end position="139"/>
    </location>
</feature>
<dbReference type="RefSeq" id="WP_090749276.1">
    <property type="nucleotide sequence ID" value="NZ_FOBW01000016.1"/>
</dbReference>
<feature type="transmembrane region" description="Helical" evidence="1">
    <location>
        <begin position="313"/>
        <end position="332"/>
    </location>
</feature>
<dbReference type="Pfam" id="PF04087">
    <property type="entry name" value="DUF389"/>
    <property type="match status" value="1"/>
</dbReference>
<proteinExistence type="predicted"/>
<dbReference type="STRING" id="930146.SAMN05192533_11682"/>
<evidence type="ECO:0000256" key="1">
    <source>
        <dbReference type="SAM" id="Phobius"/>
    </source>
</evidence>
<evidence type="ECO:0000313" key="2">
    <source>
        <dbReference type="EMBL" id="SEN64323.1"/>
    </source>
</evidence>
<keyword evidence="1" id="KW-1133">Transmembrane helix</keyword>
<gene>
    <name evidence="2" type="ORF">SAMN05192533_11682</name>
</gene>
<feature type="transmembrane region" description="Helical" evidence="1">
    <location>
        <begin position="215"/>
        <end position="234"/>
    </location>
</feature>
<feature type="transmembrane region" description="Helical" evidence="1">
    <location>
        <begin position="241"/>
        <end position="261"/>
    </location>
</feature>
<dbReference type="OrthoDB" id="9790659at2"/>
<feature type="transmembrane region" description="Helical" evidence="1">
    <location>
        <begin position="145"/>
        <end position="169"/>
    </location>
</feature>
<dbReference type="NCBIfam" id="TIGR00341">
    <property type="entry name" value="TIGR00341 family protein"/>
    <property type="match status" value="1"/>
</dbReference>
<dbReference type="InterPro" id="IPR005240">
    <property type="entry name" value="DUF389"/>
</dbReference>
<feature type="transmembrane region" description="Helical" evidence="1">
    <location>
        <begin position="181"/>
        <end position="203"/>
    </location>
</feature>
<accession>A0A1H8I6N2</accession>
<dbReference type="Proteomes" id="UP000198553">
    <property type="component" value="Unassembled WGS sequence"/>
</dbReference>
<keyword evidence="1" id="KW-0472">Membrane</keyword>
<dbReference type="PANTHER" id="PTHR20992">
    <property type="entry name" value="AT15442P-RELATED"/>
    <property type="match status" value="1"/>
</dbReference>